<dbReference type="GO" id="GO:0005506">
    <property type="term" value="F:iron ion binding"/>
    <property type="evidence" value="ECO:0007669"/>
    <property type="project" value="InterPro"/>
</dbReference>
<proteinExistence type="predicted"/>
<dbReference type="AlphaFoldDB" id="A0A9W8YVQ1"/>
<dbReference type="GO" id="GO:0010181">
    <property type="term" value="F:FMN binding"/>
    <property type="evidence" value="ECO:0007669"/>
    <property type="project" value="InterPro"/>
</dbReference>
<dbReference type="GO" id="GO:0004497">
    <property type="term" value="F:monooxygenase activity"/>
    <property type="evidence" value="ECO:0007669"/>
    <property type="project" value="InterPro"/>
</dbReference>
<keyword evidence="1" id="KW-0285">Flavoprotein</keyword>
<dbReference type="GO" id="GO:0050660">
    <property type="term" value="F:flavin adenine dinucleotide binding"/>
    <property type="evidence" value="ECO:0007669"/>
    <property type="project" value="TreeGrafter"/>
</dbReference>
<comment type="caution">
    <text evidence="4">The sequence shown here is derived from an EMBL/GenBank/DDBJ whole genome shotgun (WGS) entry which is preliminary data.</text>
</comment>
<dbReference type="InterPro" id="IPR023173">
    <property type="entry name" value="NADPH_Cyt_P450_Rdtase_alpha"/>
</dbReference>
<keyword evidence="5" id="KW-1185">Reference proteome</keyword>
<reference evidence="4" key="1">
    <citation type="submission" date="2022-10" db="EMBL/GenBank/DDBJ databases">
        <title>Tapping the CABI collections for fungal endophytes: first genome assemblies for Collariella, Neodidymelliopsis, Ascochyta clinopodiicola, Didymella pomorum, Didymosphaeria variabile, Neocosmospora piperis and Neocucurbitaria cava.</title>
        <authorList>
            <person name="Hill R."/>
        </authorList>
    </citation>
    <scope>NUCLEOTIDE SEQUENCE</scope>
    <source>
        <strain evidence="4">IMI 355082</strain>
    </source>
</reference>
<dbReference type="Gene3D" id="2.40.30.10">
    <property type="entry name" value="Translation factors"/>
    <property type="match status" value="1"/>
</dbReference>
<dbReference type="Pfam" id="PF00258">
    <property type="entry name" value="Flavodoxin_1"/>
    <property type="match status" value="1"/>
</dbReference>
<evidence type="ECO:0000313" key="4">
    <source>
        <dbReference type="EMBL" id="KAJ4392348.1"/>
    </source>
</evidence>
<dbReference type="GO" id="GO:0016705">
    <property type="term" value="F:oxidoreductase activity, acting on paired donors, with incorporation or reduction of molecular oxygen"/>
    <property type="evidence" value="ECO:0007669"/>
    <property type="project" value="InterPro"/>
</dbReference>
<dbReference type="PANTHER" id="PTHR19384">
    <property type="entry name" value="NITRIC OXIDE SYNTHASE-RELATED"/>
    <property type="match status" value="1"/>
</dbReference>
<evidence type="ECO:0000259" key="3">
    <source>
        <dbReference type="PROSITE" id="PS50902"/>
    </source>
</evidence>
<dbReference type="InterPro" id="IPR001128">
    <property type="entry name" value="Cyt_P450"/>
</dbReference>
<evidence type="ECO:0000313" key="5">
    <source>
        <dbReference type="Proteomes" id="UP001140453"/>
    </source>
</evidence>
<feature type="region of interest" description="Disordered" evidence="2">
    <location>
        <begin position="311"/>
        <end position="330"/>
    </location>
</feature>
<sequence>MQMVLKWARFGGDEIIDASSDFTKLTIDTLALCGMDLRLNSFYKDNLHPFIGSMVNVLVQSANRAERPNWLTALYRTANRKFDQDNAFLHAVAQEVIDKRRQTPRSEKHDLLDAMLKGKDPKTGEGLTDKTIVDNLITFLIADEVDTIIGTEPIQADQVRRLVYIKACLREALRMYPPSAGFSLAATGDDSIDGPVIIGGRYHVKRQQAVFVVLPNIHQDPEAWGPDVVEFRPERMLEENFKKLPPGSEFAMQESILAVALLFQKFDFEFVDPDYELTVKQTLTLKPRDLFMHAKLRPGIDVLTLQRDMLQGPGGRSGSAADSCAQNHEPPEKMQTMKSLLIYYGSNTGTCQNLAEMLRISAPQYGFDATLQPFDAAKNNLPRDTPIILITSTMYEGQAPDNGAEFLQWLQEKNDQSLDGVTYAVFGCGSRDWKDTFQRTAITIDQLMRDYGAHSMASRGVADVSEGNVLSDFDAWQFEQLWPGIAKLYRENVTAVITAGALNINQLSRVLAKDSSHMFNASVLQVSALTGSEDRLKYHMDLKLPENIRYRVGDYLEIIPENSAEDVEVLMGILRDRECDLTDPIIPMMCSHLELRHKAGAKVF</sequence>
<name>A0A9W8YVQ1_9PEZI</name>
<dbReference type="InterPro" id="IPR036396">
    <property type="entry name" value="Cyt_P450_sf"/>
</dbReference>
<dbReference type="Gene3D" id="1.10.630.10">
    <property type="entry name" value="Cytochrome P450"/>
    <property type="match status" value="2"/>
</dbReference>
<dbReference type="Pfam" id="PF00067">
    <property type="entry name" value="p450"/>
    <property type="match status" value="2"/>
</dbReference>
<protein>
    <recommendedName>
        <fullName evidence="3">Flavodoxin-like domain-containing protein</fullName>
    </recommendedName>
</protein>
<dbReference type="Gene3D" id="3.40.50.360">
    <property type="match status" value="1"/>
</dbReference>
<dbReference type="Gene3D" id="1.20.990.10">
    <property type="entry name" value="NADPH-cytochrome p450 Reductase, Chain A, domain 3"/>
    <property type="match status" value="1"/>
</dbReference>
<evidence type="ECO:0000256" key="2">
    <source>
        <dbReference type="SAM" id="MobiDB-lite"/>
    </source>
</evidence>
<gene>
    <name evidence="4" type="ORF">N0V93_005974</name>
</gene>
<dbReference type="GO" id="GO:0003958">
    <property type="term" value="F:NADPH-hemoprotein reductase activity"/>
    <property type="evidence" value="ECO:0007669"/>
    <property type="project" value="TreeGrafter"/>
</dbReference>
<dbReference type="SUPFAM" id="SSF63380">
    <property type="entry name" value="Riboflavin synthase domain-like"/>
    <property type="match status" value="1"/>
</dbReference>
<dbReference type="SUPFAM" id="SSF52218">
    <property type="entry name" value="Flavoproteins"/>
    <property type="match status" value="1"/>
</dbReference>
<dbReference type="SUPFAM" id="SSF48264">
    <property type="entry name" value="Cytochrome P450"/>
    <property type="match status" value="1"/>
</dbReference>
<dbReference type="InterPro" id="IPR001094">
    <property type="entry name" value="Flavdoxin-like"/>
</dbReference>
<dbReference type="GO" id="GO:0020037">
    <property type="term" value="F:heme binding"/>
    <property type="evidence" value="ECO:0007669"/>
    <property type="project" value="InterPro"/>
</dbReference>
<dbReference type="InterPro" id="IPR029039">
    <property type="entry name" value="Flavoprotein-like_sf"/>
</dbReference>
<dbReference type="GO" id="GO:0005829">
    <property type="term" value="C:cytosol"/>
    <property type="evidence" value="ECO:0007669"/>
    <property type="project" value="TreeGrafter"/>
</dbReference>
<dbReference type="PROSITE" id="PS50902">
    <property type="entry name" value="FLAVODOXIN_LIKE"/>
    <property type="match status" value="1"/>
</dbReference>
<organism evidence="4 5">
    <name type="scientific">Gnomoniopsis smithogilvyi</name>
    <dbReference type="NCBI Taxonomy" id="1191159"/>
    <lineage>
        <taxon>Eukaryota</taxon>
        <taxon>Fungi</taxon>
        <taxon>Dikarya</taxon>
        <taxon>Ascomycota</taxon>
        <taxon>Pezizomycotina</taxon>
        <taxon>Sordariomycetes</taxon>
        <taxon>Sordariomycetidae</taxon>
        <taxon>Diaporthales</taxon>
        <taxon>Gnomoniaceae</taxon>
        <taxon>Gnomoniopsis</taxon>
    </lineage>
</organism>
<dbReference type="OrthoDB" id="1470350at2759"/>
<accession>A0A9W8YVQ1</accession>
<dbReference type="PRINTS" id="PR00369">
    <property type="entry name" value="FLAVODOXIN"/>
</dbReference>
<dbReference type="Proteomes" id="UP001140453">
    <property type="component" value="Unassembled WGS sequence"/>
</dbReference>
<dbReference type="InterPro" id="IPR017938">
    <property type="entry name" value="Riboflavin_synthase-like_b-brl"/>
</dbReference>
<feature type="domain" description="Flavodoxin-like" evidence="3">
    <location>
        <begin position="340"/>
        <end position="481"/>
    </location>
</feature>
<dbReference type="PANTHER" id="PTHR19384:SF127">
    <property type="entry name" value="BIFUNCTIONAL CYTOCHROME P450_NADPH--P450 REDUCTASE"/>
    <property type="match status" value="1"/>
</dbReference>
<dbReference type="InterPro" id="IPR008254">
    <property type="entry name" value="Flavodoxin/NO_synth"/>
</dbReference>
<dbReference type="EMBL" id="JAPEVB010000003">
    <property type="protein sequence ID" value="KAJ4392348.1"/>
    <property type="molecule type" value="Genomic_DNA"/>
</dbReference>
<evidence type="ECO:0000256" key="1">
    <source>
        <dbReference type="ARBA" id="ARBA00022630"/>
    </source>
</evidence>